<dbReference type="InterPro" id="IPR020904">
    <property type="entry name" value="Sc_DH/Rdtase_CS"/>
</dbReference>
<evidence type="ECO:0000313" key="6">
    <source>
        <dbReference type="Proteomes" id="UP001623330"/>
    </source>
</evidence>
<keyword evidence="3" id="KW-0560">Oxidoreductase</keyword>
<dbReference type="PANTHER" id="PTHR24322">
    <property type="entry name" value="PKSB"/>
    <property type="match status" value="1"/>
</dbReference>
<reference evidence="5 6" key="1">
    <citation type="submission" date="2024-05" db="EMBL/GenBank/DDBJ databases">
        <title>Long read based assembly of the Candida bracarensis genome reveals expanded adhesin content.</title>
        <authorList>
            <person name="Marcet-Houben M."/>
            <person name="Ksiezopolska E."/>
            <person name="Gabaldon T."/>
        </authorList>
    </citation>
    <scope>NUCLEOTIDE SEQUENCE [LARGE SCALE GENOMIC DNA]</scope>
    <source>
        <strain evidence="5 6">CBM6</strain>
    </source>
</reference>
<dbReference type="Pfam" id="PF00106">
    <property type="entry name" value="adh_short"/>
    <property type="match status" value="1"/>
</dbReference>
<evidence type="ECO:0000256" key="4">
    <source>
        <dbReference type="RuleBase" id="RU000363"/>
    </source>
</evidence>
<dbReference type="Gene3D" id="3.40.50.720">
    <property type="entry name" value="NAD(P)-binding Rossmann-like Domain"/>
    <property type="match status" value="1"/>
</dbReference>
<proteinExistence type="inferred from homology"/>
<dbReference type="InterPro" id="IPR002347">
    <property type="entry name" value="SDR_fam"/>
</dbReference>
<evidence type="ECO:0000256" key="3">
    <source>
        <dbReference type="ARBA" id="ARBA00023002"/>
    </source>
</evidence>
<dbReference type="SUPFAM" id="SSF51735">
    <property type="entry name" value="NAD(P)-binding Rossmann-fold domains"/>
    <property type="match status" value="1"/>
</dbReference>
<dbReference type="PRINTS" id="PR00081">
    <property type="entry name" value="GDHRDH"/>
</dbReference>
<evidence type="ECO:0000256" key="2">
    <source>
        <dbReference type="ARBA" id="ARBA00022857"/>
    </source>
</evidence>
<protein>
    <submittedName>
        <fullName evidence="5">Uncharacterized protein</fullName>
    </submittedName>
</protein>
<dbReference type="PRINTS" id="PR00080">
    <property type="entry name" value="SDRFAMILY"/>
</dbReference>
<comment type="caution">
    <text evidence="5">The sequence shown here is derived from an EMBL/GenBank/DDBJ whole genome shotgun (WGS) entry which is preliminary data.</text>
</comment>
<evidence type="ECO:0000256" key="1">
    <source>
        <dbReference type="ARBA" id="ARBA00006484"/>
    </source>
</evidence>
<dbReference type="EMBL" id="JBEVYD010000012">
    <property type="protein sequence ID" value="KAL3228934.1"/>
    <property type="molecule type" value="Genomic_DNA"/>
</dbReference>
<name>A0ABR4NM89_9SACH</name>
<accession>A0ABR4NM89</accession>
<sequence>MEDISELWQQNISRLLKAWDLNYNTDICNTRFMNGQHVIALITGGCRGLGLEIALALNRRFKNIVIILVDIVDPPPSISKSYNNLIFHRCDITDTFQIFLLRKKILLDFGRIHILVNNAAVTSIKPLLKMSESEIQNLLTVNLIAAHHMIVIFLPDMKYNYQGCIVNIASVLGELTPSRLIVYGASKAGLIQMHNSLGHKIKEFNSSYAVKGNTGLKAILVCPGKISTTMFEDVQTPSKILAPDLNPEVLAECIVKNICHNLTICIREPYYSKLIPLFKELDQFFVNTLKIWSGMNDVTHI</sequence>
<dbReference type="Proteomes" id="UP001623330">
    <property type="component" value="Unassembled WGS sequence"/>
</dbReference>
<keyword evidence="6" id="KW-1185">Reference proteome</keyword>
<dbReference type="InterPro" id="IPR036291">
    <property type="entry name" value="NAD(P)-bd_dom_sf"/>
</dbReference>
<keyword evidence="2" id="KW-0521">NADP</keyword>
<comment type="similarity">
    <text evidence="1 4">Belongs to the short-chain dehydrogenases/reductases (SDR) family.</text>
</comment>
<organism evidence="5 6">
    <name type="scientific">Nakaseomyces bracarensis</name>
    <dbReference type="NCBI Taxonomy" id="273131"/>
    <lineage>
        <taxon>Eukaryota</taxon>
        <taxon>Fungi</taxon>
        <taxon>Dikarya</taxon>
        <taxon>Ascomycota</taxon>
        <taxon>Saccharomycotina</taxon>
        <taxon>Saccharomycetes</taxon>
        <taxon>Saccharomycetales</taxon>
        <taxon>Saccharomycetaceae</taxon>
        <taxon>Nakaseomyces</taxon>
    </lineage>
</organism>
<dbReference type="PANTHER" id="PTHR24322:SF736">
    <property type="entry name" value="RETINOL DEHYDROGENASE 10"/>
    <property type="match status" value="1"/>
</dbReference>
<gene>
    <name evidence="5" type="ORF">RNJ44_02021</name>
</gene>
<evidence type="ECO:0000313" key="5">
    <source>
        <dbReference type="EMBL" id="KAL3228934.1"/>
    </source>
</evidence>
<dbReference type="PROSITE" id="PS00061">
    <property type="entry name" value="ADH_SHORT"/>
    <property type="match status" value="1"/>
</dbReference>